<gene>
    <name evidence="6" type="ORF">TWF506_001702</name>
</gene>
<dbReference type="SUPFAM" id="SSF53335">
    <property type="entry name" value="S-adenosyl-L-methionine-dependent methyltransferases"/>
    <property type="match status" value="1"/>
</dbReference>
<feature type="compositionally biased region" description="Basic residues" evidence="5">
    <location>
        <begin position="1"/>
        <end position="22"/>
    </location>
</feature>
<dbReference type="Proteomes" id="UP001307849">
    <property type="component" value="Unassembled WGS sequence"/>
</dbReference>
<reference evidence="6 7" key="1">
    <citation type="submission" date="2019-10" db="EMBL/GenBank/DDBJ databases">
        <authorList>
            <person name="Palmer J.M."/>
        </authorList>
    </citation>
    <scope>NUCLEOTIDE SEQUENCE [LARGE SCALE GENOMIC DNA]</scope>
    <source>
        <strain evidence="6 7">TWF506</strain>
    </source>
</reference>
<comment type="caution">
    <text evidence="6">The sequence shown here is derived from an EMBL/GenBank/DDBJ whole genome shotgun (WGS) entry which is preliminary data.</text>
</comment>
<evidence type="ECO:0000313" key="7">
    <source>
        <dbReference type="Proteomes" id="UP001307849"/>
    </source>
</evidence>
<evidence type="ECO:0000256" key="1">
    <source>
        <dbReference type="ARBA" id="ARBA00022603"/>
    </source>
</evidence>
<comment type="similarity">
    <text evidence="4">Belongs to the BMT2 family.</text>
</comment>
<feature type="compositionally biased region" description="Low complexity" evidence="5">
    <location>
        <begin position="235"/>
        <end position="248"/>
    </location>
</feature>
<protein>
    <recommendedName>
        <fullName evidence="4">25S rRNA adenine-N(1) methyltransferase</fullName>
        <ecNumber evidence="4">2.1.1.-</ecNumber>
    </recommendedName>
</protein>
<feature type="binding site" evidence="4">
    <location>
        <position position="165"/>
    </location>
    <ligand>
        <name>S-adenosyl-L-methionine</name>
        <dbReference type="ChEBI" id="CHEBI:59789"/>
    </ligand>
</feature>
<proteinExistence type="inferred from homology"/>
<dbReference type="AlphaFoldDB" id="A0AAN8S5M4"/>
<keyword evidence="2 4" id="KW-0808">Transferase</keyword>
<dbReference type="Pfam" id="PF11968">
    <property type="entry name" value="Bmt2"/>
    <property type="match status" value="1"/>
</dbReference>
<keyword evidence="4" id="KW-0539">Nucleus</keyword>
<comment type="function">
    <text evidence="4">S-adenosyl-L-methionine-dependent methyltransferase that specifically methylates the N(1) position of an adenine present in helix 65 in 25S rRNA.</text>
</comment>
<dbReference type="GO" id="GO:0016433">
    <property type="term" value="F:rRNA (adenine) methyltransferase activity"/>
    <property type="evidence" value="ECO:0007669"/>
    <property type="project" value="UniProtKB-UniRule"/>
</dbReference>
<organism evidence="6 7">
    <name type="scientific">Arthrobotrys conoides</name>
    <dbReference type="NCBI Taxonomy" id="74498"/>
    <lineage>
        <taxon>Eukaryota</taxon>
        <taxon>Fungi</taxon>
        <taxon>Dikarya</taxon>
        <taxon>Ascomycota</taxon>
        <taxon>Pezizomycotina</taxon>
        <taxon>Orbiliomycetes</taxon>
        <taxon>Orbiliales</taxon>
        <taxon>Orbiliaceae</taxon>
        <taxon>Arthrobotrys</taxon>
    </lineage>
</organism>
<keyword evidence="3 4" id="KW-0949">S-adenosyl-L-methionine</keyword>
<dbReference type="GO" id="GO:0005730">
    <property type="term" value="C:nucleolus"/>
    <property type="evidence" value="ECO:0007669"/>
    <property type="project" value="UniProtKB-SubCell"/>
</dbReference>
<sequence>MTSTKSKKRRKPTSSLLSRRKNVLPSSSSAITTTKAPLPSKLSRTLIRSHHTTQKRLSQAIQQNDTTAIAELTSKLSTSGGLEAYQRASVSGQSSKRGGDSSKILVDWFIELGIPKPTPRSNNGGNNSSSSNCDLSNYRLLEIGCLSPTNTIHSYFPKPQRTLMDLNSLHPDEILKQDFMEFPVPKRADDGYDIISCSLVLNYVPTPSGRGDMLKHITSFMEQALERRRKRLKSLPKNNKNNNSSTNKETGTDWTSTFPAVFLVLPAPCVTNSRYLTEDRLQEIMISMGYEMVRRKLSPKLVYYLWKFVGGGSRKKYKKSELLPGGKRNNFAIVVE</sequence>
<feature type="region of interest" description="Disordered" evidence="5">
    <location>
        <begin position="1"/>
        <end position="41"/>
    </location>
</feature>
<comment type="subcellular location">
    <subcellularLocation>
        <location evidence="4">Nucleus</location>
        <location evidence="4">Nucleolus</location>
    </subcellularLocation>
</comment>
<dbReference type="EMBL" id="JAVHJM010000001">
    <property type="protein sequence ID" value="KAK6521490.1"/>
    <property type="molecule type" value="Genomic_DNA"/>
</dbReference>
<accession>A0AAN8S5M4</accession>
<feature type="compositionally biased region" description="Polar residues" evidence="5">
    <location>
        <begin position="24"/>
        <end position="35"/>
    </location>
</feature>
<feature type="region of interest" description="Disordered" evidence="5">
    <location>
        <begin position="230"/>
        <end position="252"/>
    </location>
</feature>
<dbReference type="PANTHER" id="PTHR21008:SF1">
    <property type="entry name" value="25S RRNA (ADENINE(2142)-N(1))-METHYLTRANSFERASE"/>
    <property type="match status" value="1"/>
</dbReference>
<evidence type="ECO:0000256" key="3">
    <source>
        <dbReference type="ARBA" id="ARBA00022691"/>
    </source>
</evidence>
<evidence type="ECO:0000313" key="6">
    <source>
        <dbReference type="EMBL" id="KAK6521490.1"/>
    </source>
</evidence>
<dbReference type="EC" id="2.1.1.-" evidence="4"/>
<dbReference type="InterPro" id="IPR021867">
    <property type="entry name" value="Bmt2/SAMTOR"/>
</dbReference>
<dbReference type="InterPro" id="IPR029063">
    <property type="entry name" value="SAM-dependent_MTases_sf"/>
</dbReference>
<keyword evidence="7" id="KW-1185">Reference proteome</keyword>
<dbReference type="HAMAP" id="MF_03044">
    <property type="entry name" value="BMT2"/>
    <property type="match status" value="1"/>
</dbReference>
<name>A0AAN8S5M4_9PEZI</name>
<evidence type="ECO:0000256" key="5">
    <source>
        <dbReference type="SAM" id="MobiDB-lite"/>
    </source>
</evidence>
<evidence type="ECO:0000256" key="4">
    <source>
        <dbReference type="HAMAP-Rule" id="MF_03044"/>
    </source>
</evidence>
<dbReference type="PANTHER" id="PTHR21008">
    <property type="entry name" value="S-ADENOSYLMETHIONINE SENSOR UPSTREAM OF MTORC1-RELATED"/>
    <property type="match status" value="1"/>
</dbReference>
<keyword evidence="1 4" id="KW-0489">Methyltransferase</keyword>
<feature type="binding site" evidence="4">
    <location>
        <position position="144"/>
    </location>
    <ligand>
        <name>S-adenosyl-L-methionine</name>
        <dbReference type="ChEBI" id="CHEBI:59789"/>
    </ligand>
</feature>
<evidence type="ECO:0000256" key="2">
    <source>
        <dbReference type="ARBA" id="ARBA00022679"/>
    </source>
</evidence>